<dbReference type="Gene3D" id="2.40.10.10">
    <property type="entry name" value="Trypsin-like serine proteases"/>
    <property type="match status" value="1"/>
</dbReference>
<protein>
    <submittedName>
        <fullName evidence="10">Chymotrypsinogen B-like</fullName>
    </submittedName>
</protein>
<feature type="domain" description="Peptidase S1" evidence="8">
    <location>
        <begin position="175"/>
        <end position="415"/>
    </location>
</feature>
<dbReference type="GO" id="GO:0004252">
    <property type="term" value="F:serine-type endopeptidase activity"/>
    <property type="evidence" value="ECO:0007669"/>
    <property type="project" value="InterPro"/>
</dbReference>
<dbReference type="Gene3D" id="2.60.120.290">
    <property type="entry name" value="Spermadhesin, CUB domain"/>
    <property type="match status" value="1"/>
</dbReference>
<reference evidence="10" key="1">
    <citation type="submission" date="2025-08" db="UniProtKB">
        <authorList>
            <consortium name="RefSeq"/>
        </authorList>
    </citation>
    <scope>IDENTIFICATION</scope>
    <source>
        <tissue evidence="10">Gonad</tissue>
    </source>
</reference>
<name>A0A6P4ZL46_BRABE</name>
<dbReference type="GeneID" id="109483365"/>
<dbReference type="InterPro" id="IPR033116">
    <property type="entry name" value="TRYPSIN_SER"/>
</dbReference>
<evidence type="ECO:0000256" key="1">
    <source>
        <dbReference type="ARBA" id="ARBA00022670"/>
    </source>
</evidence>
<dbReference type="RefSeq" id="XP_019641925.1">
    <property type="nucleotide sequence ID" value="XM_019786366.1"/>
</dbReference>
<evidence type="ECO:0000256" key="4">
    <source>
        <dbReference type="ARBA" id="ARBA00024195"/>
    </source>
</evidence>
<dbReference type="InterPro" id="IPR035914">
    <property type="entry name" value="Sperma_CUB_dom_sf"/>
</dbReference>
<dbReference type="InterPro" id="IPR009003">
    <property type="entry name" value="Peptidase_S1_PA"/>
</dbReference>
<keyword evidence="9" id="KW-1185">Reference proteome</keyword>
<dbReference type="CDD" id="cd00190">
    <property type="entry name" value="Tryp_SPc"/>
    <property type="match status" value="1"/>
</dbReference>
<proteinExistence type="inferred from homology"/>
<dbReference type="Proteomes" id="UP000515135">
    <property type="component" value="Unplaced"/>
</dbReference>
<dbReference type="PANTHER" id="PTHR24252:SF7">
    <property type="entry name" value="HYALIN"/>
    <property type="match status" value="1"/>
</dbReference>
<dbReference type="SMART" id="SM00020">
    <property type="entry name" value="Tryp_SPc"/>
    <property type="match status" value="1"/>
</dbReference>
<evidence type="ECO:0000256" key="6">
    <source>
        <dbReference type="SAM" id="SignalP"/>
    </source>
</evidence>
<dbReference type="FunFam" id="2.60.120.290:FF:000005">
    <property type="entry name" value="Procollagen C-endopeptidase enhancer 1"/>
    <property type="match status" value="1"/>
</dbReference>
<dbReference type="PANTHER" id="PTHR24252">
    <property type="entry name" value="ACROSIN-RELATED"/>
    <property type="match status" value="1"/>
</dbReference>
<dbReference type="SMART" id="SM00042">
    <property type="entry name" value="CUB"/>
    <property type="match status" value="1"/>
</dbReference>
<dbReference type="CDD" id="cd00041">
    <property type="entry name" value="CUB"/>
    <property type="match status" value="1"/>
</dbReference>
<evidence type="ECO:0000313" key="10">
    <source>
        <dbReference type="RefSeq" id="XP_019641925.1"/>
    </source>
</evidence>
<evidence type="ECO:0000256" key="3">
    <source>
        <dbReference type="ARBA" id="ARBA00023157"/>
    </source>
</evidence>
<keyword evidence="1" id="KW-0645">Protease</keyword>
<dbReference type="SUPFAM" id="SSF49854">
    <property type="entry name" value="Spermadhesin, CUB domain"/>
    <property type="match status" value="1"/>
</dbReference>
<evidence type="ECO:0000259" key="7">
    <source>
        <dbReference type="PROSITE" id="PS01180"/>
    </source>
</evidence>
<dbReference type="InterPro" id="IPR043504">
    <property type="entry name" value="Peptidase_S1_PA_chymotrypsin"/>
</dbReference>
<keyword evidence="2" id="KW-0378">Hydrolase</keyword>
<keyword evidence="2" id="KW-0720">Serine protease</keyword>
<dbReference type="InterPro" id="IPR001314">
    <property type="entry name" value="Peptidase_S1A"/>
</dbReference>
<dbReference type="Pfam" id="PF00089">
    <property type="entry name" value="Trypsin"/>
    <property type="match status" value="1"/>
</dbReference>
<evidence type="ECO:0000256" key="5">
    <source>
        <dbReference type="PROSITE-ProRule" id="PRU00059"/>
    </source>
</evidence>
<evidence type="ECO:0000313" key="9">
    <source>
        <dbReference type="Proteomes" id="UP000515135"/>
    </source>
</evidence>
<accession>A0A6P4ZL46</accession>
<dbReference type="PROSITE" id="PS01180">
    <property type="entry name" value="CUB"/>
    <property type="match status" value="1"/>
</dbReference>
<dbReference type="OrthoDB" id="6147874at2759"/>
<dbReference type="GO" id="GO:0006508">
    <property type="term" value="P:proteolysis"/>
    <property type="evidence" value="ECO:0007669"/>
    <property type="project" value="UniProtKB-KW"/>
</dbReference>
<dbReference type="SUPFAM" id="SSF50494">
    <property type="entry name" value="Trypsin-like serine proteases"/>
    <property type="match status" value="1"/>
</dbReference>
<feature type="domain" description="CUB" evidence="7">
    <location>
        <begin position="45"/>
        <end position="155"/>
    </location>
</feature>
<dbReference type="PRINTS" id="PR00722">
    <property type="entry name" value="CHYMOTRYPSIN"/>
</dbReference>
<dbReference type="FunFam" id="2.40.10.10:FF:000068">
    <property type="entry name" value="transmembrane protease serine 2"/>
    <property type="match status" value="1"/>
</dbReference>
<dbReference type="PROSITE" id="PS00135">
    <property type="entry name" value="TRYPSIN_SER"/>
    <property type="match status" value="1"/>
</dbReference>
<dbReference type="AlphaFoldDB" id="A0A6P4ZL46"/>
<dbReference type="PROSITE" id="PS50240">
    <property type="entry name" value="TRYPSIN_DOM"/>
    <property type="match status" value="1"/>
</dbReference>
<comment type="caution">
    <text evidence="5">Lacks conserved residue(s) required for the propagation of feature annotation.</text>
</comment>
<feature type="chain" id="PRO_5027894534" evidence="6">
    <location>
        <begin position="23"/>
        <end position="417"/>
    </location>
</feature>
<dbReference type="FunFam" id="2.40.10.10:FF:000002">
    <property type="entry name" value="Transmembrane protease serine"/>
    <property type="match status" value="1"/>
</dbReference>
<evidence type="ECO:0000259" key="8">
    <source>
        <dbReference type="PROSITE" id="PS50240"/>
    </source>
</evidence>
<feature type="signal peptide" evidence="6">
    <location>
        <begin position="1"/>
        <end position="22"/>
    </location>
</feature>
<organism evidence="9 10">
    <name type="scientific">Branchiostoma belcheri</name>
    <name type="common">Amphioxus</name>
    <dbReference type="NCBI Taxonomy" id="7741"/>
    <lineage>
        <taxon>Eukaryota</taxon>
        <taxon>Metazoa</taxon>
        <taxon>Chordata</taxon>
        <taxon>Cephalochordata</taxon>
        <taxon>Leptocardii</taxon>
        <taxon>Amphioxiformes</taxon>
        <taxon>Branchiostomatidae</taxon>
        <taxon>Branchiostoma</taxon>
    </lineage>
</organism>
<keyword evidence="3" id="KW-1015">Disulfide bond</keyword>
<dbReference type="InterPro" id="IPR001254">
    <property type="entry name" value="Trypsin_dom"/>
</dbReference>
<dbReference type="Pfam" id="PF00431">
    <property type="entry name" value="CUB"/>
    <property type="match status" value="1"/>
</dbReference>
<evidence type="ECO:0000256" key="2">
    <source>
        <dbReference type="ARBA" id="ARBA00022825"/>
    </source>
</evidence>
<dbReference type="KEGG" id="bbel:109483365"/>
<dbReference type="InterPro" id="IPR000859">
    <property type="entry name" value="CUB_dom"/>
</dbReference>
<gene>
    <name evidence="10" type="primary">LOC109483365</name>
</gene>
<sequence length="417" mass="45099">MCRLTEYLVAATFLMHVPLSASQVYQYQLYPYHTAPSPDQSDGDCGGTLDTMYGDLTITSPLYPSNYPPNKVCIWHVTASVGKIVFITFPAFRVRCLGDFVAIFDGGAGSTELIEAFCKNRDGRGLRTTTNQMTVVFKSNEWITGSGFTATITEVDPYGTCGSPTIARIPAPERIVGGNTAQHGSWPWQVLIKVWLSPPNPGPSDYECVGVLLDSDWVVTTASCIYVTTADWLELTLGEHDRDAWDGTEVSRFGAQMFIHPNFVSGPHDIALIKMASPVTFNDYIMPICLPSSSDVLLPGTMVSVSGWGATSNGGATARYLQQMVVPVVSDYNCLQIYGTAIQIAVDFCAGYTVLGGIDACTGDSGSPLSRRSPTTGAWELHGLVSLFQPCANPYEPTVYARVPALVDWVTATMAMN</sequence>
<keyword evidence="6" id="KW-0732">Signal</keyword>
<comment type="similarity">
    <text evidence="4">Belongs to the peptidase S1 family. CLIP subfamily.</text>
</comment>